<accession>A0A542SPW2</accession>
<dbReference type="OrthoDB" id="4633994at2"/>
<comment type="caution">
    <text evidence="7">The sequence shown here is derived from an EMBL/GenBank/DDBJ whole genome shotgun (WGS) entry which is preliminary data.</text>
</comment>
<dbReference type="AlphaFoldDB" id="A0A542SPW2"/>
<name>A0A542SPW2_9MICO</name>
<feature type="domain" description="Solute-binding protein family 3/N-terminal" evidence="6">
    <location>
        <begin position="58"/>
        <end position="286"/>
    </location>
</feature>
<evidence type="ECO:0000313" key="8">
    <source>
        <dbReference type="Proteomes" id="UP000316181"/>
    </source>
</evidence>
<dbReference type="Proteomes" id="UP000316181">
    <property type="component" value="Unassembled WGS sequence"/>
</dbReference>
<dbReference type="RefSeq" id="WP_142112093.1">
    <property type="nucleotide sequence ID" value="NZ_BAAATB010000002.1"/>
</dbReference>
<comment type="similarity">
    <text evidence="2 4">Belongs to the bacterial solute-binding protein 3 family.</text>
</comment>
<reference evidence="7 8" key="1">
    <citation type="submission" date="2019-06" db="EMBL/GenBank/DDBJ databases">
        <title>Sequencing the genomes of 1000 actinobacteria strains.</title>
        <authorList>
            <person name="Klenk H.-P."/>
        </authorList>
    </citation>
    <scope>NUCLEOTIDE SEQUENCE [LARGE SCALE GENOMIC DNA]</scope>
    <source>
        <strain evidence="7 8">DSM 10596</strain>
    </source>
</reference>
<feature type="signal peptide" evidence="5">
    <location>
        <begin position="1"/>
        <end position="21"/>
    </location>
</feature>
<dbReference type="EMBL" id="VFNV01000001">
    <property type="protein sequence ID" value="TQK76661.1"/>
    <property type="molecule type" value="Genomic_DNA"/>
</dbReference>
<keyword evidence="3 5" id="KW-0732">Signal</keyword>
<dbReference type="CDD" id="cd01004">
    <property type="entry name" value="PBP2_MidA_like"/>
    <property type="match status" value="1"/>
</dbReference>
<evidence type="ECO:0000256" key="5">
    <source>
        <dbReference type="SAM" id="SignalP"/>
    </source>
</evidence>
<dbReference type="InterPro" id="IPR001638">
    <property type="entry name" value="Solute-binding_3/MltF_N"/>
</dbReference>
<proteinExistence type="inferred from homology"/>
<dbReference type="PANTHER" id="PTHR35936:SF17">
    <property type="entry name" value="ARGININE-BINDING EXTRACELLULAR PROTEIN ARTP"/>
    <property type="match status" value="1"/>
</dbReference>
<evidence type="ECO:0000256" key="1">
    <source>
        <dbReference type="ARBA" id="ARBA00004196"/>
    </source>
</evidence>
<dbReference type="PROSITE" id="PS51257">
    <property type="entry name" value="PROKAR_LIPOPROTEIN"/>
    <property type="match status" value="1"/>
</dbReference>
<dbReference type="InterPro" id="IPR018313">
    <property type="entry name" value="SBP_3_CS"/>
</dbReference>
<organism evidence="7 8">
    <name type="scientific">Rarobacter incanus</name>
    <dbReference type="NCBI Taxonomy" id="153494"/>
    <lineage>
        <taxon>Bacteria</taxon>
        <taxon>Bacillati</taxon>
        <taxon>Actinomycetota</taxon>
        <taxon>Actinomycetes</taxon>
        <taxon>Micrococcales</taxon>
        <taxon>Rarobacteraceae</taxon>
        <taxon>Rarobacter</taxon>
    </lineage>
</organism>
<dbReference type="SMART" id="SM00062">
    <property type="entry name" value="PBPb"/>
    <property type="match status" value="1"/>
</dbReference>
<dbReference type="Pfam" id="PF00497">
    <property type="entry name" value="SBP_bac_3"/>
    <property type="match status" value="1"/>
</dbReference>
<dbReference type="SUPFAM" id="SSF53850">
    <property type="entry name" value="Periplasmic binding protein-like II"/>
    <property type="match status" value="1"/>
</dbReference>
<dbReference type="PANTHER" id="PTHR35936">
    <property type="entry name" value="MEMBRANE-BOUND LYTIC MUREIN TRANSGLYCOSYLASE F"/>
    <property type="match status" value="1"/>
</dbReference>
<evidence type="ECO:0000259" key="6">
    <source>
        <dbReference type="SMART" id="SM00062"/>
    </source>
</evidence>
<evidence type="ECO:0000256" key="2">
    <source>
        <dbReference type="ARBA" id="ARBA00010333"/>
    </source>
</evidence>
<dbReference type="GO" id="GO:0030313">
    <property type="term" value="C:cell envelope"/>
    <property type="evidence" value="ECO:0007669"/>
    <property type="project" value="UniProtKB-SubCell"/>
</dbReference>
<gene>
    <name evidence="7" type="ORF">FB389_1348</name>
</gene>
<comment type="subcellular location">
    <subcellularLocation>
        <location evidence="1">Cell envelope</location>
    </subcellularLocation>
</comment>
<sequence length="298" mass="30424">MRKIILTAVALGALLTLTACGGGGEATTTATSTASATASAKDDTIAALVPETISATGKLVVGSDTSYAPAEFLDEDGKTPIGYDVEIADAIAAVMGLKADVQSSSFDAIIPAVGSKYDIGISSFTVNPERMQQVNMVSYLSAGSAFAVAKGNPKGLTTDDLCGLVIGVQTGTTQDDYVKDTVIPACEKAGKTAPTPLQYDLQTDVTTALLGGKADVMAADSPVIAYAVAQTGDKLEQLGDIFDTAPQAVVVSKSDEKLTEAVQAALQKIIDNGTYGKILDKWGMSESAVATAEINPAS</sequence>
<evidence type="ECO:0000256" key="4">
    <source>
        <dbReference type="RuleBase" id="RU003744"/>
    </source>
</evidence>
<dbReference type="PROSITE" id="PS01039">
    <property type="entry name" value="SBP_BACTERIAL_3"/>
    <property type="match status" value="1"/>
</dbReference>
<keyword evidence="8" id="KW-1185">Reference proteome</keyword>
<dbReference type="Gene3D" id="3.40.190.10">
    <property type="entry name" value="Periplasmic binding protein-like II"/>
    <property type="match status" value="2"/>
</dbReference>
<evidence type="ECO:0000256" key="3">
    <source>
        <dbReference type="ARBA" id="ARBA00022729"/>
    </source>
</evidence>
<feature type="chain" id="PRO_5039180876" evidence="5">
    <location>
        <begin position="22"/>
        <end position="298"/>
    </location>
</feature>
<evidence type="ECO:0000313" key="7">
    <source>
        <dbReference type="EMBL" id="TQK76661.1"/>
    </source>
</evidence>
<protein>
    <submittedName>
        <fullName evidence="7">Amino acid ABC transporter substrate-binding protein (PAAT family)</fullName>
    </submittedName>
</protein>